<keyword evidence="2" id="KW-1185">Reference proteome</keyword>
<dbReference type="EMBL" id="CAUWAG010000003">
    <property type="protein sequence ID" value="CAJ2499726.1"/>
    <property type="molecule type" value="Genomic_DNA"/>
</dbReference>
<sequence length="332" mass="38601">MDNERECWNATVPSFEGLTLDEAGQHVLAQIGIKLEPLPEIEKGLDEAREEDVEDLMPALNCAIVCLANQLEDLRLNRSKMNSSWLAKFLDYNKNLSTLHYTTRHQEWMHDLCDYWDPSTIDHFSMNQAIRVGRRQLKQLYLGSVALPIDEGLNEHASVETLVVLPFTLLERLSIDLRWLMPPTRDSGDGRDVEDDLSGFPPALLLPSSLQELELTETWSSADLERFRVDVVTEVRCTMWIQMALYTLLTGDPNLWPSLAFRERLPHLRKVTFSARWPRHDKETMYARLEDLDDVNELPPTSDEAIKRIKELFMRLGVEFVWKWQEFNMRAM</sequence>
<proteinExistence type="predicted"/>
<evidence type="ECO:0000313" key="1">
    <source>
        <dbReference type="EMBL" id="CAJ2499726.1"/>
    </source>
</evidence>
<organism evidence="1 2">
    <name type="scientific">Anthostomella pinea</name>
    <dbReference type="NCBI Taxonomy" id="933095"/>
    <lineage>
        <taxon>Eukaryota</taxon>
        <taxon>Fungi</taxon>
        <taxon>Dikarya</taxon>
        <taxon>Ascomycota</taxon>
        <taxon>Pezizomycotina</taxon>
        <taxon>Sordariomycetes</taxon>
        <taxon>Xylariomycetidae</taxon>
        <taxon>Xylariales</taxon>
        <taxon>Xylariaceae</taxon>
        <taxon>Anthostomella</taxon>
    </lineage>
</organism>
<accession>A0AAI8YCG1</accession>
<protein>
    <submittedName>
        <fullName evidence="1">Uu.00g025790.m01.CDS01</fullName>
    </submittedName>
</protein>
<dbReference type="Proteomes" id="UP001295740">
    <property type="component" value="Unassembled WGS sequence"/>
</dbReference>
<evidence type="ECO:0000313" key="2">
    <source>
        <dbReference type="Proteomes" id="UP001295740"/>
    </source>
</evidence>
<reference evidence="1" key="1">
    <citation type="submission" date="2023-10" db="EMBL/GenBank/DDBJ databases">
        <authorList>
            <person name="Hackl T."/>
        </authorList>
    </citation>
    <scope>NUCLEOTIDE SEQUENCE</scope>
</reference>
<comment type="caution">
    <text evidence="1">The sequence shown here is derived from an EMBL/GenBank/DDBJ whole genome shotgun (WGS) entry which is preliminary data.</text>
</comment>
<gene>
    <name evidence="1" type="ORF">KHLLAP_LOCUS194</name>
</gene>
<name>A0AAI8YCG1_9PEZI</name>
<dbReference type="AlphaFoldDB" id="A0AAI8YCG1"/>